<evidence type="ECO:0000313" key="1">
    <source>
        <dbReference type="EMBL" id="RPA77529.1"/>
    </source>
</evidence>
<protein>
    <submittedName>
        <fullName evidence="1">Uncharacterized protein</fullName>
    </submittedName>
</protein>
<name>A0A3N4HV20_ASCIM</name>
<organism evidence="1 2">
    <name type="scientific">Ascobolus immersus RN42</name>
    <dbReference type="NCBI Taxonomy" id="1160509"/>
    <lineage>
        <taxon>Eukaryota</taxon>
        <taxon>Fungi</taxon>
        <taxon>Dikarya</taxon>
        <taxon>Ascomycota</taxon>
        <taxon>Pezizomycotina</taxon>
        <taxon>Pezizomycetes</taxon>
        <taxon>Pezizales</taxon>
        <taxon>Ascobolaceae</taxon>
        <taxon>Ascobolus</taxon>
    </lineage>
</organism>
<accession>A0A3N4HV20</accession>
<proteinExistence type="predicted"/>
<dbReference type="EMBL" id="ML119725">
    <property type="protein sequence ID" value="RPA77529.1"/>
    <property type="molecule type" value="Genomic_DNA"/>
</dbReference>
<keyword evidence="2" id="KW-1185">Reference proteome</keyword>
<dbReference type="Proteomes" id="UP000275078">
    <property type="component" value="Unassembled WGS sequence"/>
</dbReference>
<evidence type="ECO:0000313" key="2">
    <source>
        <dbReference type="Proteomes" id="UP000275078"/>
    </source>
</evidence>
<sequence>MIQGQAKAGYTFSLVSRPPFLFILLPQHQFALIVTRGHAYDTSQMDDAYVDSVHLLLQQDAITHEYTYRLIGANLERVAEQYLEWARGFPWTQNAVTRFRIRELVKDIQKHFDEWRAYSRNTTMNNHFGNIMGLSARADALRQAVNRFREYFHNPEKQHRRQGRAFPPRLLALQLHQITIEENFTATNNHHIHPLLFPSPAPSTS</sequence>
<reference evidence="1 2" key="1">
    <citation type="journal article" date="2018" name="Nat. Ecol. Evol.">
        <title>Pezizomycetes genomes reveal the molecular basis of ectomycorrhizal truffle lifestyle.</title>
        <authorList>
            <person name="Murat C."/>
            <person name="Payen T."/>
            <person name="Noel B."/>
            <person name="Kuo A."/>
            <person name="Morin E."/>
            <person name="Chen J."/>
            <person name="Kohler A."/>
            <person name="Krizsan K."/>
            <person name="Balestrini R."/>
            <person name="Da Silva C."/>
            <person name="Montanini B."/>
            <person name="Hainaut M."/>
            <person name="Levati E."/>
            <person name="Barry K.W."/>
            <person name="Belfiori B."/>
            <person name="Cichocki N."/>
            <person name="Clum A."/>
            <person name="Dockter R.B."/>
            <person name="Fauchery L."/>
            <person name="Guy J."/>
            <person name="Iotti M."/>
            <person name="Le Tacon F."/>
            <person name="Lindquist E.A."/>
            <person name="Lipzen A."/>
            <person name="Malagnac F."/>
            <person name="Mello A."/>
            <person name="Molinier V."/>
            <person name="Miyauchi S."/>
            <person name="Poulain J."/>
            <person name="Riccioni C."/>
            <person name="Rubini A."/>
            <person name="Sitrit Y."/>
            <person name="Splivallo R."/>
            <person name="Traeger S."/>
            <person name="Wang M."/>
            <person name="Zifcakova L."/>
            <person name="Wipf D."/>
            <person name="Zambonelli A."/>
            <person name="Paolocci F."/>
            <person name="Nowrousian M."/>
            <person name="Ottonello S."/>
            <person name="Baldrian P."/>
            <person name="Spatafora J.W."/>
            <person name="Henrissat B."/>
            <person name="Nagy L.G."/>
            <person name="Aury J.M."/>
            <person name="Wincker P."/>
            <person name="Grigoriev I.V."/>
            <person name="Bonfante P."/>
            <person name="Martin F.M."/>
        </authorList>
    </citation>
    <scope>NUCLEOTIDE SEQUENCE [LARGE SCALE GENOMIC DNA]</scope>
    <source>
        <strain evidence="1 2">RN42</strain>
    </source>
</reference>
<dbReference type="AlphaFoldDB" id="A0A3N4HV20"/>
<gene>
    <name evidence="1" type="ORF">BJ508DRAFT_310112</name>
</gene>